<evidence type="ECO:0000313" key="2">
    <source>
        <dbReference type="EMBL" id="KPE49293.1"/>
    </source>
</evidence>
<reference evidence="3" key="2">
    <citation type="submission" date="2015-09" db="EMBL/GenBank/DDBJ databases">
        <title>Draft genome sequence of a multidrug-resistant Chryseobacterium indologenes isolate from Malaysia.</title>
        <authorList>
            <person name="Yu C.Y."/>
            <person name="Ang G.Y."/>
            <person name="Chan K.-G."/>
        </authorList>
    </citation>
    <scope>NUCLEOTIDE SEQUENCE [LARGE SCALE GENOMIC DNA]</scope>
    <source>
        <strain evidence="3">CI_885</strain>
    </source>
</reference>
<evidence type="ECO:0000259" key="1">
    <source>
        <dbReference type="Pfam" id="PF14028"/>
    </source>
</evidence>
<dbReference type="Pfam" id="PF14028">
    <property type="entry name" value="Lant_dehydr_C"/>
    <property type="match status" value="1"/>
</dbReference>
<dbReference type="AlphaFoldDB" id="A0A0N0IU37"/>
<dbReference type="Proteomes" id="UP000037953">
    <property type="component" value="Unassembled WGS sequence"/>
</dbReference>
<accession>A0A0N0IU37</accession>
<dbReference type="PATRIC" id="fig|253.9.peg.2604"/>
<name>A0A0N0IU37_CHRID</name>
<proteinExistence type="predicted"/>
<comment type="caution">
    <text evidence="2">The sequence shown here is derived from an EMBL/GenBank/DDBJ whole genome shotgun (WGS) entry which is preliminary data.</text>
</comment>
<reference evidence="2 3" key="1">
    <citation type="journal article" date="2015" name="Genom Data">
        <title>Draft genome sequence of a multidrug-resistant Chryseobacterium indologenes isolate from Malaysia.</title>
        <authorList>
            <person name="Yu C.Y."/>
            <person name="Ang G.Y."/>
            <person name="Cheng H.J."/>
            <person name="Cheong Y.M."/>
            <person name="Yin W.F."/>
            <person name="Chan K.G."/>
        </authorList>
    </citation>
    <scope>NUCLEOTIDE SEQUENCE [LARGE SCALE GENOMIC DNA]</scope>
    <source>
        <strain evidence="2 3">CI_885</strain>
    </source>
</reference>
<organism evidence="2 3">
    <name type="scientific">Chryseobacterium indologenes</name>
    <name type="common">Flavobacterium indologenes</name>
    <dbReference type="NCBI Taxonomy" id="253"/>
    <lineage>
        <taxon>Bacteria</taxon>
        <taxon>Pseudomonadati</taxon>
        <taxon>Bacteroidota</taxon>
        <taxon>Flavobacteriia</taxon>
        <taxon>Flavobacteriales</taxon>
        <taxon>Weeksellaceae</taxon>
        <taxon>Chryseobacterium group</taxon>
        <taxon>Chryseobacterium</taxon>
    </lineage>
</organism>
<evidence type="ECO:0000313" key="3">
    <source>
        <dbReference type="Proteomes" id="UP000037953"/>
    </source>
</evidence>
<dbReference type="InterPro" id="IPR023809">
    <property type="entry name" value="Thiopep_bacteriocin_synth_dom"/>
</dbReference>
<protein>
    <recommendedName>
        <fullName evidence="1">Thiopeptide-type bacteriocin biosynthesis domain-containing protein</fullName>
    </recommendedName>
</protein>
<feature type="domain" description="Thiopeptide-type bacteriocin biosynthesis" evidence="1">
    <location>
        <begin position="22"/>
        <end position="118"/>
    </location>
</feature>
<sequence>MKMMILKENLYFPCTERKIRRYDHRKKIYSRSRMAVPENLYWCKDSREFLDERNAILSNIEASETDVQNISFHHEKQSLGMLLQSFFQSLFHMNINRLFISDQRIFEMMIYDYLLKYYKSTVFYNTENIL</sequence>
<dbReference type="EMBL" id="LJOD01000020">
    <property type="protein sequence ID" value="KPE49293.1"/>
    <property type="molecule type" value="Genomic_DNA"/>
</dbReference>
<gene>
    <name evidence="2" type="ORF">AOB46_20995</name>
</gene>